<dbReference type="Pfam" id="PF08711">
    <property type="entry name" value="Med26"/>
    <property type="match status" value="1"/>
</dbReference>
<dbReference type="Proteomes" id="UP000694428">
    <property type="component" value="Unplaced"/>
</dbReference>
<feature type="domain" description="TFIIS N-terminal" evidence="4">
    <location>
        <begin position="1"/>
        <end position="73"/>
    </location>
</feature>
<dbReference type="Ensembl" id="ENSPSTT00000015319.1">
    <property type="protein sequence ID" value="ENSPSTP00000014601.1"/>
    <property type="gene ID" value="ENSPSTG00000010337.1"/>
</dbReference>
<keyword evidence="6" id="KW-1185">Reference proteome</keyword>
<dbReference type="PANTHER" id="PTHR11477">
    <property type="entry name" value="TRANSCRIPTION FACTOR S-II ZINC FINGER DOMAIN-CONTAINING PROTEIN"/>
    <property type="match status" value="1"/>
</dbReference>
<dbReference type="Gene3D" id="1.20.930.10">
    <property type="entry name" value="Conserved domain common to transcription factors TFIIS, elongin A, CRSP70"/>
    <property type="match status" value="1"/>
</dbReference>
<dbReference type="FunFam" id="1.20.930.10:FF:000002">
    <property type="entry name" value="Transcription elongation factor A (SII), 1"/>
    <property type="match status" value="1"/>
</dbReference>
<dbReference type="InterPro" id="IPR035441">
    <property type="entry name" value="TFIIS/LEDGF_dom_sf"/>
</dbReference>
<evidence type="ECO:0000256" key="1">
    <source>
        <dbReference type="ARBA" id="ARBA00004123"/>
    </source>
</evidence>
<dbReference type="GO" id="GO:0005634">
    <property type="term" value="C:nucleus"/>
    <property type="evidence" value="ECO:0007669"/>
    <property type="project" value="UniProtKB-SubCell"/>
</dbReference>
<organism evidence="5 6">
    <name type="scientific">Pavo cristatus</name>
    <name type="common">Indian peafowl</name>
    <name type="synonym">Blue peafowl</name>
    <dbReference type="NCBI Taxonomy" id="9049"/>
    <lineage>
        <taxon>Eukaryota</taxon>
        <taxon>Metazoa</taxon>
        <taxon>Chordata</taxon>
        <taxon>Craniata</taxon>
        <taxon>Vertebrata</taxon>
        <taxon>Euteleostomi</taxon>
        <taxon>Archelosauria</taxon>
        <taxon>Archosauria</taxon>
        <taxon>Dinosauria</taxon>
        <taxon>Saurischia</taxon>
        <taxon>Theropoda</taxon>
        <taxon>Coelurosauria</taxon>
        <taxon>Aves</taxon>
        <taxon>Neognathae</taxon>
        <taxon>Galloanserae</taxon>
        <taxon>Galliformes</taxon>
        <taxon>Phasianidae</taxon>
        <taxon>Phasianinae</taxon>
        <taxon>Pavo</taxon>
    </lineage>
</organism>
<dbReference type="SUPFAM" id="SSF47676">
    <property type="entry name" value="Conserved domain common to transcription factors TFIIS, elongin A, CRSP70"/>
    <property type="match status" value="1"/>
</dbReference>
<sequence>LTRLHPFLMSCLVQDGAMDLLKELKSMPMTLDLLQSTRIGMSVNALRKQSTDEEVIALAKSLIKSWKKLLGKKITTFLSGSTCGGAGFRGRLALSRRLVHPHRAF</sequence>
<keyword evidence="2 3" id="KW-0539">Nucleus</keyword>
<dbReference type="CDD" id="cd00183">
    <property type="entry name" value="TFIIS_I"/>
    <property type="match status" value="1"/>
</dbReference>
<name>A0A8C9LBA2_PAVCR</name>
<dbReference type="InterPro" id="IPR017923">
    <property type="entry name" value="TFIIS_N"/>
</dbReference>
<evidence type="ECO:0000313" key="5">
    <source>
        <dbReference type="Ensembl" id="ENSPSTP00000014601.1"/>
    </source>
</evidence>
<evidence type="ECO:0000256" key="2">
    <source>
        <dbReference type="ARBA" id="ARBA00023242"/>
    </source>
</evidence>
<dbReference type="SMART" id="SM00509">
    <property type="entry name" value="TFS2N"/>
    <property type="match status" value="1"/>
</dbReference>
<dbReference type="InterPro" id="IPR003617">
    <property type="entry name" value="TFIIS/CRSP70_N_sub"/>
</dbReference>
<comment type="subcellular location">
    <subcellularLocation>
        <location evidence="1 3">Nucleus</location>
    </subcellularLocation>
</comment>
<dbReference type="AlphaFoldDB" id="A0A8C9LBA2"/>
<proteinExistence type="predicted"/>
<dbReference type="GO" id="GO:0006351">
    <property type="term" value="P:DNA-templated transcription"/>
    <property type="evidence" value="ECO:0007669"/>
    <property type="project" value="TreeGrafter"/>
</dbReference>
<evidence type="ECO:0000259" key="4">
    <source>
        <dbReference type="PROSITE" id="PS51319"/>
    </source>
</evidence>
<evidence type="ECO:0000313" key="6">
    <source>
        <dbReference type="Proteomes" id="UP000694428"/>
    </source>
</evidence>
<protein>
    <recommendedName>
        <fullName evidence="4">TFIIS N-terminal domain-containing protein</fullName>
    </recommendedName>
</protein>
<evidence type="ECO:0000256" key="3">
    <source>
        <dbReference type="PROSITE-ProRule" id="PRU00649"/>
    </source>
</evidence>
<accession>A0A8C9LBA2</accession>
<reference evidence="5" key="1">
    <citation type="submission" date="2025-08" db="UniProtKB">
        <authorList>
            <consortium name="Ensembl"/>
        </authorList>
    </citation>
    <scope>IDENTIFICATION</scope>
</reference>
<dbReference type="PANTHER" id="PTHR11477:SF3">
    <property type="entry name" value="TRANSCRIPTION ELONGATION FACTOR A PROTEIN 2"/>
    <property type="match status" value="1"/>
</dbReference>
<dbReference type="PROSITE" id="PS51319">
    <property type="entry name" value="TFIIS_N"/>
    <property type="match status" value="1"/>
</dbReference>
<reference evidence="5" key="2">
    <citation type="submission" date="2025-09" db="UniProtKB">
        <authorList>
            <consortium name="Ensembl"/>
        </authorList>
    </citation>
    <scope>IDENTIFICATION</scope>
</reference>